<dbReference type="AlphaFoldDB" id="A0A081K6B8"/>
<dbReference type="Gene3D" id="3.30.420.40">
    <property type="match status" value="1"/>
</dbReference>
<name>A0A081K6B8_9GAMM</name>
<reference evidence="4 5" key="1">
    <citation type="submission" date="2014-06" db="EMBL/GenBank/DDBJ databases">
        <title>Whole Genome Sequences of Three Symbiotic Endozoicomonas Bacteria.</title>
        <authorList>
            <person name="Neave M.J."/>
            <person name="Apprill A."/>
            <person name="Voolstra C.R."/>
        </authorList>
    </citation>
    <scope>NUCLEOTIDE SEQUENCE [LARGE SCALE GENOMIC DNA]</scope>
    <source>
        <strain evidence="4 5">DSM 22380</strain>
    </source>
</reference>
<dbReference type="InterPro" id="IPR003695">
    <property type="entry name" value="Ppx_GppA_N"/>
</dbReference>
<evidence type="ECO:0000313" key="4">
    <source>
        <dbReference type="EMBL" id="KEI69694.1"/>
    </source>
</evidence>
<organism evidence="4 5">
    <name type="scientific">Endozoicomonas elysicola</name>
    <dbReference type="NCBI Taxonomy" id="305900"/>
    <lineage>
        <taxon>Bacteria</taxon>
        <taxon>Pseudomonadati</taxon>
        <taxon>Pseudomonadota</taxon>
        <taxon>Gammaproteobacteria</taxon>
        <taxon>Oceanospirillales</taxon>
        <taxon>Endozoicomonadaceae</taxon>
        <taxon>Endozoicomonas</taxon>
    </lineage>
</organism>
<protein>
    <submittedName>
        <fullName evidence="4">Exopolyphosphatase</fullName>
    </submittedName>
</protein>
<dbReference type="CDD" id="cd24053">
    <property type="entry name" value="ASKHA_NBD_EcPPX-GppA-like"/>
    <property type="match status" value="1"/>
</dbReference>
<accession>A0A081K6B8</accession>
<dbReference type="InterPro" id="IPR030673">
    <property type="entry name" value="PyroPPase_GppA_Ppx"/>
</dbReference>
<evidence type="ECO:0000313" key="5">
    <source>
        <dbReference type="Proteomes" id="UP000027997"/>
    </source>
</evidence>
<dbReference type="InterPro" id="IPR043129">
    <property type="entry name" value="ATPase_NBD"/>
</dbReference>
<dbReference type="Proteomes" id="UP000027997">
    <property type="component" value="Unassembled WGS sequence"/>
</dbReference>
<dbReference type="STRING" id="305900.GV64_02095"/>
<feature type="domain" description="Ppx/GppA phosphatase C-terminal" evidence="3">
    <location>
        <begin position="316"/>
        <end position="488"/>
    </location>
</feature>
<evidence type="ECO:0000259" key="2">
    <source>
        <dbReference type="Pfam" id="PF02541"/>
    </source>
</evidence>
<gene>
    <name evidence="4" type="ORF">GV64_02095</name>
</gene>
<evidence type="ECO:0000256" key="1">
    <source>
        <dbReference type="ARBA" id="ARBA00022801"/>
    </source>
</evidence>
<dbReference type="PANTHER" id="PTHR30005">
    <property type="entry name" value="EXOPOLYPHOSPHATASE"/>
    <property type="match status" value="1"/>
</dbReference>
<dbReference type="PIRSF" id="PIRSF001267">
    <property type="entry name" value="Pyrophosphatase_GppA_Ppx"/>
    <property type="match status" value="1"/>
</dbReference>
<dbReference type="Pfam" id="PF21447">
    <property type="entry name" value="Ppx-GppA_III"/>
    <property type="match status" value="1"/>
</dbReference>
<dbReference type="Gene3D" id="1.10.3210.10">
    <property type="entry name" value="Hypothetical protein af1432"/>
    <property type="match status" value="1"/>
</dbReference>
<feature type="domain" description="Ppx/GppA phosphatase N-terminal" evidence="2">
    <location>
        <begin position="28"/>
        <end position="309"/>
    </location>
</feature>
<dbReference type="GO" id="GO:0006798">
    <property type="term" value="P:polyphosphate catabolic process"/>
    <property type="evidence" value="ECO:0007669"/>
    <property type="project" value="TreeGrafter"/>
</dbReference>
<keyword evidence="5" id="KW-1185">Reference proteome</keyword>
<dbReference type="PANTHER" id="PTHR30005:SF14">
    <property type="entry name" value="EXOPOLYPHOSPHATASE"/>
    <property type="match status" value="1"/>
</dbReference>
<dbReference type="SUPFAM" id="SSF53067">
    <property type="entry name" value="Actin-like ATPase domain"/>
    <property type="match status" value="2"/>
</dbReference>
<dbReference type="EMBL" id="JOJP01000001">
    <property type="protein sequence ID" value="KEI69694.1"/>
    <property type="molecule type" value="Genomic_DNA"/>
</dbReference>
<dbReference type="FunFam" id="3.30.420.150:FF:000001">
    <property type="entry name" value="Guanosine-5'-triphosphate,3'-diphosphate pyrophosphatase"/>
    <property type="match status" value="1"/>
</dbReference>
<dbReference type="FunFam" id="3.30.420.40:FF:000023">
    <property type="entry name" value="Guanosine-5'-triphosphate,3'-diphosphate pyrophosphatase"/>
    <property type="match status" value="1"/>
</dbReference>
<comment type="caution">
    <text evidence="4">The sequence shown here is derived from an EMBL/GenBank/DDBJ whole genome shotgun (WGS) entry which is preliminary data.</text>
</comment>
<dbReference type="SUPFAM" id="SSF109604">
    <property type="entry name" value="HD-domain/PDEase-like"/>
    <property type="match status" value="1"/>
</dbReference>
<dbReference type="Gene3D" id="3.30.420.150">
    <property type="entry name" value="Exopolyphosphatase. Domain 2"/>
    <property type="match status" value="1"/>
</dbReference>
<dbReference type="GO" id="GO:0004309">
    <property type="term" value="F:exopolyphosphatase activity"/>
    <property type="evidence" value="ECO:0007669"/>
    <property type="project" value="TreeGrafter"/>
</dbReference>
<dbReference type="RefSeq" id="WP_020582170.1">
    <property type="nucleotide sequence ID" value="NZ_JOJP01000001.1"/>
</dbReference>
<dbReference type="InterPro" id="IPR050273">
    <property type="entry name" value="GppA/Ppx_hydrolase"/>
</dbReference>
<evidence type="ECO:0000259" key="3">
    <source>
        <dbReference type="Pfam" id="PF21447"/>
    </source>
</evidence>
<dbReference type="eggNOG" id="COG0248">
    <property type="taxonomic scope" value="Bacteria"/>
</dbReference>
<keyword evidence="1" id="KW-0378">Hydrolase</keyword>
<proteinExistence type="predicted"/>
<dbReference type="Pfam" id="PF02541">
    <property type="entry name" value="Ppx-GppA"/>
    <property type="match status" value="1"/>
</dbReference>
<sequence length="502" mass="56475">MTQQGREQSSSLPLVAAIDLGSNSFHMIVARVDQGEIRPVERLGKKVQLAAGLNRHDELTAEAMERGFSCLEQFAQYLSGNTFQAVRVVGTNALRKAYNSNVFVEKAHSILGYPIEIIAGREEARLIYLGVAQTQSDDNERRLVMDIGGGSTEFVIGERFEPKLMESLHMGCVVFTDRFFGTGELTVQRFQSAYYAARLELLNIEQSFTRLGWVDAVGSSGSIRAVSSILQAMGESETITRDSLEMLKHKVLKFNHISRVRFPGLKPDRQAIFPAGLAILIAGFDALGIERMHYSEGALREGVLHDMLGRDRHEDVRERTINALMSRYHVDEQLAFRVMTHAQECFSMVADTWQLNGEDLELLSWAARVCQIGLDISHTQYHRHGAYLIDNSDLMGFSKREQQQLAQLVRGHRRSISKSSLSGWPKEISRRLMHLIILLRVANVLSHGHYDDALPEYSMSVSRSTISLFFPDGWITQHPLTAANFESERSYLAKVGFKLVVT</sequence>
<dbReference type="InterPro" id="IPR048950">
    <property type="entry name" value="Ppx_GppA_C"/>
</dbReference>